<dbReference type="InterPro" id="IPR036265">
    <property type="entry name" value="HIT-like_sf"/>
</dbReference>
<feature type="domain" description="DUF4921" evidence="2">
    <location>
        <begin position="142"/>
        <end position="328"/>
    </location>
</feature>
<dbReference type="EMBL" id="MNWX01000012">
    <property type="protein sequence ID" value="OIO65642.1"/>
    <property type="molecule type" value="Genomic_DNA"/>
</dbReference>
<dbReference type="PANTHER" id="PTHR42763">
    <property type="entry name" value="ADP-GLUCOSE PHOSPHORYLASE"/>
    <property type="match status" value="1"/>
</dbReference>
<gene>
    <name evidence="3" type="ORF">AUJ30_00660</name>
</gene>
<dbReference type="PIRSF" id="PIRSF000808">
    <property type="entry name" value="GalT"/>
    <property type="match status" value="1"/>
</dbReference>
<name>A0A1J4XV66_9BACT</name>
<dbReference type="GO" id="GO:0008108">
    <property type="term" value="F:UDP-glucose:hexose-1-phosphate uridylyltransferase activity"/>
    <property type="evidence" value="ECO:0007669"/>
    <property type="project" value="InterPro"/>
</dbReference>
<comment type="caution">
    <text evidence="3">The sequence shown here is derived from an EMBL/GenBank/DDBJ whole genome shotgun (WGS) entry which is preliminary data.</text>
</comment>
<evidence type="ECO:0000313" key="4">
    <source>
        <dbReference type="Proteomes" id="UP000182693"/>
    </source>
</evidence>
<dbReference type="GO" id="GO:0006012">
    <property type="term" value="P:galactose metabolic process"/>
    <property type="evidence" value="ECO:0007669"/>
    <property type="project" value="InterPro"/>
</dbReference>
<reference evidence="3 4" key="1">
    <citation type="journal article" date="2016" name="Environ. Microbiol.">
        <title>Genomic resolution of a cold subsurface aquifer community provides metabolic insights for novel microbes adapted to high CO concentrations.</title>
        <authorList>
            <person name="Probst A.J."/>
            <person name="Castelle C.J."/>
            <person name="Singh A."/>
            <person name="Brown C.T."/>
            <person name="Anantharaman K."/>
            <person name="Sharon I."/>
            <person name="Hug L.A."/>
            <person name="Burstein D."/>
            <person name="Emerson J.B."/>
            <person name="Thomas B.C."/>
            <person name="Banfield J.F."/>
        </authorList>
    </citation>
    <scope>NUCLEOTIDE SEQUENCE [LARGE SCALE GENOMIC DNA]</scope>
    <source>
        <strain evidence="3">CG1_02_39_135</strain>
    </source>
</reference>
<protein>
    <recommendedName>
        <fullName evidence="2">DUF4921 domain-containing protein</fullName>
    </recommendedName>
</protein>
<dbReference type="Proteomes" id="UP000182693">
    <property type="component" value="Unassembled WGS sequence"/>
</dbReference>
<proteinExistence type="predicted"/>
<organism evidence="3 4">
    <name type="scientific">Candidatus Wolfebacteria bacterium CG1_02_39_135</name>
    <dbReference type="NCBI Taxonomy" id="1805425"/>
    <lineage>
        <taxon>Bacteria</taxon>
        <taxon>Candidatus Wolfeibacteriota</taxon>
    </lineage>
</organism>
<dbReference type="PANTHER" id="PTHR42763:SF2">
    <property type="entry name" value="ADP-GLUCOSE PHOSPHORYLASE"/>
    <property type="match status" value="1"/>
</dbReference>
<dbReference type="Gene3D" id="3.30.428.10">
    <property type="entry name" value="HIT-like"/>
    <property type="match status" value="2"/>
</dbReference>
<dbReference type="Pfam" id="PF16268">
    <property type="entry name" value="DUF4921"/>
    <property type="match status" value="1"/>
</dbReference>
<dbReference type="InterPro" id="IPR032576">
    <property type="entry name" value="DUF4921"/>
</dbReference>
<evidence type="ECO:0000313" key="3">
    <source>
        <dbReference type="EMBL" id="OIO65642.1"/>
    </source>
</evidence>
<dbReference type="STRING" id="1805425.AUJ30_00660"/>
<accession>A0A1J4XV66</accession>
<dbReference type="AlphaFoldDB" id="A0A1J4XV66"/>
<dbReference type="GO" id="GO:0008270">
    <property type="term" value="F:zinc ion binding"/>
    <property type="evidence" value="ECO:0007669"/>
    <property type="project" value="InterPro"/>
</dbReference>
<sequence>MNSELRQDLVSGDWIVIASGRAKKHLQLLKKTGKRKKAPISGCPFENPVKNGNKPILLYGRKNEGKKRKERDWQAMLIENKYPVFTHENVCGRNFKHGPYSVVEGIGHHDILITRDHNDNFSHLNKDSANLVFQAFRDRYLMLYNDPCLNYISIFQNRGPKAGATIYHPHYQIIALPIIPPDVGHSLSGSARYFKEFKKCVHCTMIKWEKKEKKRIIYENRGAIAFTPFISREPFELRIFPKKHLPYFENTLDEDLEWVADALQKSLLKIERKLNDPDYNFFIHTAPLKDKQKYKNYHWHIEIQPKISISAGFELGTGIEITVVDPDEAAKILKS</sequence>
<dbReference type="SUPFAM" id="SSF54197">
    <property type="entry name" value="HIT-like"/>
    <property type="match status" value="2"/>
</dbReference>
<dbReference type="InterPro" id="IPR053177">
    <property type="entry name" value="ADP-glucose_phosphorylase"/>
</dbReference>
<feature type="active site" description="Tele-UMP-histidine intermediate" evidence="1">
    <location>
        <position position="170"/>
    </location>
</feature>
<dbReference type="InterPro" id="IPR001937">
    <property type="entry name" value="GalP_UDPtransf1"/>
</dbReference>
<evidence type="ECO:0000256" key="1">
    <source>
        <dbReference type="PIRSR" id="PIRSR000808-1"/>
    </source>
</evidence>
<evidence type="ECO:0000259" key="2">
    <source>
        <dbReference type="Pfam" id="PF16268"/>
    </source>
</evidence>